<dbReference type="NCBIfam" id="TIGR04183">
    <property type="entry name" value="Por_Secre_tail"/>
    <property type="match status" value="1"/>
</dbReference>
<dbReference type="InterPro" id="IPR026444">
    <property type="entry name" value="Secre_tail"/>
</dbReference>
<keyword evidence="2 3" id="KW-0732">Signal</keyword>
<evidence type="ECO:0000259" key="4">
    <source>
        <dbReference type="SMART" id="SM00642"/>
    </source>
</evidence>
<feature type="signal peptide" evidence="3">
    <location>
        <begin position="1"/>
        <end position="19"/>
    </location>
</feature>
<dbReference type="Gene3D" id="3.20.20.80">
    <property type="entry name" value="Glycosidases"/>
    <property type="match status" value="1"/>
</dbReference>
<reference evidence="5 6" key="1">
    <citation type="submission" date="2022-01" db="EMBL/GenBank/DDBJ databases">
        <title>Draft genome sequence of Sabulilitoribacter multivorans KCTC 32326.</title>
        <authorList>
            <person name="Oh J.-S."/>
        </authorList>
    </citation>
    <scope>NUCLEOTIDE SEQUENCE [LARGE SCALE GENOMIC DNA]</scope>
    <source>
        <strain evidence="5 6">M-M16</strain>
    </source>
</reference>
<dbReference type="EMBL" id="JAKKDV010000005">
    <property type="protein sequence ID" value="MCF7561469.1"/>
    <property type="molecule type" value="Genomic_DNA"/>
</dbReference>
<dbReference type="InterPro" id="IPR006047">
    <property type="entry name" value="GH13_cat_dom"/>
</dbReference>
<protein>
    <submittedName>
        <fullName evidence="5">T9SS type A sorting domain-containing protein</fullName>
    </submittedName>
</protein>
<evidence type="ECO:0000313" key="5">
    <source>
        <dbReference type="EMBL" id="MCF7561469.1"/>
    </source>
</evidence>
<dbReference type="SMART" id="SM00642">
    <property type="entry name" value="Aamy"/>
    <property type="match status" value="1"/>
</dbReference>
<keyword evidence="6" id="KW-1185">Reference proteome</keyword>
<dbReference type="RefSeq" id="WP_237232197.1">
    <property type="nucleotide sequence ID" value="NZ_JAKKDV010000005.1"/>
</dbReference>
<name>A0ABS9ILI8_9FLAO</name>
<dbReference type="Pfam" id="PF00128">
    <property type="entry name" value="Alpha-amylase"/>
    <property type="match status" value="1"/>
</dbReference>
<dbReference type="InterPro" id="IPR013783">
    <property type="entry name" value="Ig-like_fold"/>
</dbReference>
<feature type="domain" description="Glycosyl hydrolase family 13 catalytic" evidence="4">
    <location>
        <begin position="395"/>
        <end position="731"/>
    </location>
</feature>
<dbReference type="SUPFAM" id="SSF51445">
    <property type="entry name" value="(Trans)glycosidases"/>
    <property type="match status" value="1"/>
</dbReference>
<organism evidence="5 6">
    <name type="scientific">Flaviramulus multivorans</name>
    <dbReference type="NCBI Taxonomy" id="1304750"/>
    <lineage>
        <taxon>Bacteria</taxon>
        <taxon>Pseudomonadati</taxon>
        <taxon>Bacteroidota</taxon>
        <taxon>Flavobacteriia</taxon>
        <taxon>Flavobacteriales</taxon>
        <taxon>Flavobacteriaceae</taxon>
        <taxon>Flaviramulus</taxon>
    </lineage>
</organism>
<dbReference type="InterPro" id="IPR017853">
    <property type="entry name" value="GH"/>
</dbReference>
<sequence>MNKLYLILITLFSFNFLVGQVTVTPNPFEIDESITITIDANSSSTNCNGFSNPNKVYAHLGVGDDNDEYGIKVVGNWGQDDGVGEMTNNGNGTWSITFTTNTYFGLTPAEEANVTKMGMVFRNENGSQEFKDTDCTNFIFDVGTFQVSLSSPTVNSTTILASGGSLSISASNIGGNANYVLKANGSTINTQSNVSSYNYNHTNITSNQKYDLEVTLGGTTITKSFSVLIDPGTTVETLTGDYVDGINYDPSDPTKATLLLYANGKDFVYVAGSFNNWQPDSNYAMKRDYSRNGRYWLTLTGLTPGQIETYQYWVVDKTPTTNSQALVETADPYSTLVLSYYDDPWIPTSTYPNLPAYPNTGNQFEVSVLQTNQPEYNWQVTNFNKPKKEDLIVYEVLLRDFDADRNFQDIIDRISYFKNLNINAIELMPVMEFEGNESWGYNTAFHRALDKYYGTAEKLKELVDVCHQNGIAVILDIALNHAFGRNPMVRMWCNDPDGDGYGAPNTDNPYLNTVPRHSYNVGSDFNHQSGRTKEYVKSVVKHWIEEFKIDGFRWDLTKGFTQNCTENDQTCTNNLQADRVAVLKEYADYSWNLDPTHYVIFEHLGSDAEEQMWADYRISGEADGISKGIMMWSEMWNDYKSLANGYASSFDRMGHTAHGFTEKRTLGYPESHDKDRIMYEMTTFGNSGTGYDIKDLNTALARMSTLGAVTLTIPGPKMVWHFADLGMDDSIWLCSDGVTVNSDYDGNNDGDCKLSTKPQPQWAENWLGNSNRKQVYDDWSRLIQLKTQEAVFEGDYTIESGTLTPKIYVFDNALPTSSLKNVVILANFDVTAQNVIPNFPNTGTWYDLMDETGGTSINVTDTSNPINLSAGTFKIYGNAASTLNTSDILDVNDFTLYPNPAANTFKINKPVETVSIYDTTGKLISTFKGGFKKNYEFNISNITQGLYIVNFKTDSTSVSKRLLIN</sequence>
<evidence type="ECO:0000256" key="2">
    <source>
        <dbReference type="ARBA" id="ARBA00022729"/>
    </source>
</evidence>
<dbReference type="Pfam" id="PF18962">
    <property type="entry name" value="Por_Secre_tail"/>
    <property type="match status" value="1"/>
</dbReference>
<comment type="caution">
    <text evidence="5">The sequence shown here is derived from an EMBL/GenBank/DDBJ whole genome shotgun (WGS) entry which is preliminary data.</text>
</comment>
<dbReference type="PANTHER" id="PTHR43002">
    <property type="entry name" value="GLYCOGEN DEBRANCHING ENZYME"/>
    <property type="match status" value="1"/>
</dbReference>
<proteinExistence type="inferred from homology"/>
<feature type="chain" id="PRO_5046780172" evidence="3">
    <location>
        <begin position="20"/>
        <end position="965"/>
    </location>
</feature>
<gene>
    <name evidence="5" type="ORF">L3X39_12550</name>
</gene>
<dbReference type="Proteomes" id="UP001200022">
    <property type="component" value="Unassembled WGS sequence"/>
</dbReference>
<accession>A0ABS9ILI8</accession>
<evidence type="ECO:0000256" key="3">
    <source>
        <dbReference type="SAM" id="SignalP"/>
    </source>
</evidence>
<evidence type="ECO:0000256" key="1">
    <source>
        <dbReference type="ARBA" id="ARBA00008061"/>
    </source>
</evidence>
<evidence type="ECO:0000313" key="6">
    <source>
        <dbReference type="Proteomes" id="UP001200022"/>
    </source>
</evidence>
<comment type="similarity">
    <text evidence="1">Belongs to the glycosyl hydrolase 13 family.</text>
</comment>
<dbReference type="Gene3D" id="2.60.40.10">
    <property type="entry name" value="Immunoglobulins"/>
    <property type="match status" value="1"/>
</dbReference>
<dbReference type="CDD" id="cd11350">
    <property type="entry name" value="AmyAc_4"/>
    <property type="match status" value="1"/>
</dbReference>
<dbReference type="SUPFAM" id="SSF81296">
    <property type="entry name" value="E set domains"/>
    <property type="match status" value="1"/>
</dbReference>
<dbReference type="InterPro" id="IPR014756">
    <property type="entry name" value="Ig_E-set"/>
</dbReference>